<gene>
    <name evidence="1" type="primary">ZNF862</name>
</gene>
<protein>
    <submittedName>
        <fullName evidence="1">Zinc finger protein 862</fullName>
    </submittedName>
</protein>
<feature type="non-terminal residue" evidence="1">
    <location>
        <position position="1"/>
    </location>
</feature>
<accession>A0A1A7WZW4</accession>
<reference evidence="1" key="2">
    <citation type="submission" date="2016-06" db="EMBL/GenBank/DDBJ databases">
        <title>The genome of a short-lived fish provides insights into sex chromosome evolution and the genetic control of aging.</title>
        <authorList>
            <person name="Reichwald K."/>
            <person name="Felder M."/>
            <person name="Petzold A."/>
            <person name="Koch P."/>
            <person name="Groth M."/>
            <person name="Platzer M."/>
        </authorList>
    </citation>
    <scope>NUCLEOTIDE SEQUENCE</scope>
    <source>
        <tissue evidence="1">Brain</tissue>
    </source>
</reference>
<feature type="non-terminal residue" evidence="1">
    <location>
        <position position="149"/>
    </location>
</feature>
<reference evidence="1" key="1">
    <citation type="submission" date="2016-05" db="EMBL/GenBank/DDBJ databases">
        <authorList>
            <person name="Lavstsen T."/>
            <person name="Jespersen J.S."/>
        </authorList>
    </citation>
    <scope>NUCLEOTIDE SEQUENCE</scope>
    <source>
        <tissue evidence="1">Brain</tissue>
    </source>
</reference>
<dbReference type="AlphaFoldDB" id="A0A1A7WZW4"/>
<name>A0A1A7WZW4_9TELE</name>
<proteinExistence type="predicted"/>
<evidence type="ECO:0000313" key="1">
    <source>
        <dbReference type="EMBL" id="SBP11089.1"/>
    </source>
</evidence>
<sequence length="149" mass="17021">DRRLEEVRRGRKQKMRVLTERAKRREEMLTLNGRQAVNGLCLTVSCFSECTRKKKNKTNSFVVGTNHFKIEAVKDHEKAQSHQENLRMKIAKAVPVEESVVGGSLFSLINLELENMQLLLEIPTHTQQREGLSQTSHGCVSKSIILFAF</sequence>
<dbReference type="EMBL" id="HADW01009689">
    <property type="protein sequence ID" value="SBP11089.1"/>
    <property type="molecule type" value="Transcribed_RNA"/>
</dbReference>
<organism evidence="1">
    <name type="scientific">Iconisemion striatum</name>
    <dbReference type="NCBI Taxonomy" id="60296"/>
    <lineage>
        <taxon>Eukaryota</taxon>
        <taxon>Metazoa</taxon>
        <taxon>Chordata</taxon>
        <taxon>Craniata</taxon>
        <taxon>Vertebrata</taxon>
        <taxon>Euteleostomi</taxon>
        <taxon>Actinopterygii</taxon>
        <taxon>Neopterygii</taxon>
        <taxon>Teleostei</taxon>
        <taxon>Neoteleostei</taxon>
        <taxon>Acanthomorphata</taxon>
        <taxon>Ovalentaria</taxon>
        <taxon>Atherinomorphae</taxon>
        <taxon>Cyprinodontiformes</taxon>
        <taxon>Nothobranchiidae</taxon>
        <taxon>Iconisemion</taxon>
    </lineage>
</organism>